<evidence type="ECO:0000256" key="1">
    <source>
        <dbReference type="SAM" id="Phobius"/>
    </source>
</evidence>
<feature type="transmembrane region" description="Helical" evidence="1">
    <location>
        <begin position="115"/>
        <end position="133"/>
    </location>
</feature>
<dbReference type="RefSeq" id="WP_136105358.1">
    <property type="nucleotide sequence ID" value="NZ_JAGQEX010000007.1"/>
</dbReference>
<gene>
    <name evidence="2" type="ORF">KB584_04815</name>
</gene>
<dbReference type="InterPro" id="IPR019284">
    <property type="entry name" value="RP532"/>
</dbReference>
<evidence type="ECO:0000313" key="2">
    <source>
        <dbReference type="EMBL" id="MDV5976788.1"/>
    </source>
</evidence>
<dbReference type="Proteomes" id="UP001186118">
    <property type="component" value="Unassembled WGS sequence"/>
</dbReference>
<proteinExistence type="predicted"/>
<reference evidence="2" key="1">
    <citation type="submission" date="2021-04" db="EMBL/GenBank/DDBJ databases">
        <title>Draft genomes of 20 S. canis strains.</title>
        <authorList>
            <person name="Pagnossin D."/>
            <person name="Weir W."/>
            <person name="Smith A."/>
            <person name="Ure R."/>
            <person name="Oravcova K."/>
        </authorList>
    </citation>
    <scope>NUCLEOTIDE SEQUENCE</scope>
    <source>
        <strain evidence="2">284</strain>
    </source>
</reference>
<keyword evidence="1" id="KW-0472">Membrane</keyword>
<evidence type="ECO:0000313" key="3">
    <source>
        <dbReference type="Proteomes" id="UP001186118"/>
    </source>
</evidence>
<keyword evidence="1" id="KW-0812">Transmembrane</keyword>
<name>A0AAE4TRC0_STRCB</name>
<protein>
    <submittedName>
        <fullName evidence="2">DUF2335 domain-containing protein</fullName>
    </submittedName>
</protein>
<sequence>MSKKSSEILDVNDIVEKVEKLPQAEREVVFEKLEIYKGDLPHPETLKGYNSLYPEAAKKIIDNGIAESEHRRKMENKYIENNSKSYRLGQILGFIIALSIVGCGTFLIFTGNQISGSLMTGATALGVIGLFTGQNKK</sequence>
<keyword evidence="1" id="KW-1133">Transmembrane helix</keyword>
<comment type="caution">
    <text evidence="2">The sequence shown here is derived from an EMBL/GenBank/DDBJ whole genome shotgun (WGS) entry which is preliminary data.</text>
</comment>
<accession>A0AAE4TRC0</accession>
<dbReference type="EMBL" id="JAGQEX010000007">
    <property type="protein sequence ID" value="MDV5976788.1"/>
    <property type="molecule type" value="Genomic_DNA"/>
</dbReference>
<dbReference type="AlphaFoldDB" id="A0AAE4TRC0"/>
<dbReference type="Pfam" id="PF10097">
    <property type="entry name" value="DUF2335"/>
    <property type="match status" value="1"/>
</dbReference>
<organism evidence="2 3">
    <name type="scientific">Streptococcus canis</name>
    <dbReference type="NCBI Taxonomy" id="1329"/>
    <lineage>
        <taxon>Bacteria</taxon>
        <taxon>Bacillati</taxon>
        <taxon>Bacillota</taxon>
        <taxon>Bacilli</taxon>
        <taxon>Lactobacillales</taxon>
        <taxon>Streptococcaceae</taxon>
        <taxon>Streptococcus</taxon>
    </lineage>
</organism>
<feature type="transmembrane region" description="Helical" evidence="1">
    <location>
        <begin position="91"/>
        <end position="109"/>
    </location>
</feature>